<protein>
    <recommendedName>
        <fullName evidence="3">Secretion system C-terminal sorting domain-containing protein</fullName>
    </recommendedName>
</protein>
<feature type="chain" id="PRO_5047090683" description="Secretion system C-terminal sorting domain-containing protein" evidence="2">
    <location>
        <begin position="19"/>
        <end position="238"/>
    </location>
</feature>
<dbReference type="NCBIfam" id="TIGR04183">
    <property type="entry name" value="Por_Secre_tail"/>
    <property type="match status" value="1"/>
</dbReference>
<reference evidence="4 5" key="1">
    <citation type="submission" date="2014-07" db="EMBL/GenBank/DDBJ databases">
        <title>Genome of Chryseobacterium vrystaatense LMG 22846.</title>
        <authorList>
            <person name="Pipes S.E."/>
            <person name="Stropko S.J."/>
            <person name="Newman J.D."/>
        </authorList>
    </citation>
    <scope>NUCLEOTIDE SEQUENCE [LARGE SCALE GENOMIC DNA]</scope>
    <source>
        <strain evidence="4 5">LMG 22846</strain>
    </source>
</reference>
<evidence type="ECO:0000313" key="5">
    <source>
        <dbReference type="Proteomes" id="UP000028719"/>
    </source>
</evidence>
<evidence type="ECO:0000256" key="1">
    <source>
        <dbReference type="ARBA" id="ARBA00022729"/>
    </source>
</evidence>
<evidence type="ECO:0000313" key="4">
    <source>
        <dbReference type="EMBL" id="KFF26053.1"/>
    </source>
</evidence>
<accession>A0ABR4UMB0</accession>
<evidence type="ECO:0000259" key="3">
    <source>
        <dbReference type="Pfam" id="PF18962"/>
    </source>
</evidence>
<name>A0ABR4UMB0_9FLAO</name>
<gene>
    <name evidence="4" type="ORF">IW16_14475</name>
</gene>
<dbReference type="EMBL" id="JPRI01000004">
    <property type="protein sequence ID" value="KFF26053.1"/>
    <property type="molecule type" value="Genomic_DNA"/>
</dbReference>
<keyword evidence="1 2" id="KW-0732">Signal</keyword>
<organism evidence="4 5">
    <name type="scientific">Chryseobacterium vrystaatense</name>
    <dbReference type="NCBI Taxonomy" id="307480"/>
    <lineage>
        <taxon>Bacteria</taxon>
        <taxon>Pseudomonadati</taxon>
        <taxon>Bacteroidota</taxon>
        <taxon>Flavobacteriia</taxon>
        <taxon>Flavobacteriales</taxon>
        <taxon>Weeksellaceae</taxon>
        <taxon>Chryseobacterium group</taxon>
        <taxon>Chryseobacterium</taxon>
    </lineage>
</organism>
<feature type="domain" description="Secretion system C-terminal sorting" evidence="3">
    <location>
        <begin position="170"/>
        <end position="236"/>
    </location>
</feature>
<evidence type="ECO:0000256" key="2">
    <source>
        <dbReference type="SAM" id="SignalP"/>
    </source>
</evidence>
<comment type="caution">
    <text evidence="4">The sequence shown here is derived from an EMBL/GenBank/DDBJ whole genome shotgun (WGS) entry which is preliminary data.</text>
</comment>
<proteinExistence type="predicted"/>
<keyword evidence="5" id="KW-1185">Reference proteome</keyword>
<dbReference type="InterPro" id="IPR026444">
    <property type="entry name" value="Secre_tail"/>
</dbReference>
<feature type="signal peptide" evidence="2">
    <location>
        <begin position="1"/>
        <end position="18"/>
    </location>
</feature>
<sequence length="238" mass="26639">MKKLLLPAAFIISTLFQAQSTELVNTTWYLKKVVKNSTTYMLPQNSEIGTPTMAFTPSGMSGYTNMSSPICGTSMWGNIHESDITPAHFVFWTYGVGTNQTCTTPENTTFFTQYANYFAFNSEQHNYQITNSGNTRNLVITNNLGDQAFYESSFLAARETISSGKPSVKIYPNPVKDGFLEIQGIERIESTKIYNAEGRLVFENSNDSKINVSSLSKGGYFLEIKSQQGISRHKFIKE</sequence>
<dbReference type="Pfam" id="PF18962">
    <property type="entry name" value="Por_Secre_tail"/>
    <property type="match status" value="1"/>
</dbReference>
<dbReference type="Proteomes" id="UP000028719">
    <property type="component" value="Unassembled WGS sequence"/>
</dbReference>
<dbReference type="RefSeq" id="WP_051890222.1">
    <property type="nucleotide sequence ID" value="NZ_JPRI01000004.1"/>
</dbReference>